<dbReference type="CDD" id="cd24068">
    <property type="entry name" value="ASKHA_NBD_ROK_FnNanK-like"/>
    <property type="match status" value="1"/>
</dbReference>
<comment type="similarity">
    <text evidence="1">Belongs to the ROK (NagC/XylR) family.</text>
</comment>
<dbReference type="Gene3D" id="3.30.420.40">
    <property type="match status" value="2"/>
</dbReference>
<dbReference type="AlphaFoldDB" id="A0A383RFA7"/>
<name>A0A383RFA7_PAEAL</name>
<accession>A0A383RFA7</accession>
<evidence type="ECO:0000256" key="1">
    <source>
        <dbReference type="ARBA" id="ARBA00006479"/>
    </source>
</evidence>
<gene>
    <name evidence="2" type="ORF">PBLR_14197</name>
</gene>
<dbReference type="SUPFAM" id="SSF53067">
    <property type="entry name" value="Actin-like ATPase domain"/>
    <property type="match status" value="1"/>
</dbReference>
<dbReference type="Pfam" id="PF00480">
    <property type="entry name" value="ROK"/>
    <property type="match status" value="1"/>
</dbReference>
<proteinExistence type="inferred from homology"/>
<evidence type="ECO:0008006" key="4">
    <source>
        <dbReference type="Google" id="ProtNLM"/>
    </source>
</evidence>
<reference evidence="3" key="1">
    <citation type="submission" date="2018-08" db="EMBL/GenBank/DDBJ databases">
        <authorList>
            <person name="Chevrot R."/>
        </authorList>
    </citation>
    <scope>NUCLEOTIDE SEQUENCE [LARGE SCALE GENOMIC DNA]</scope>
</reference>
<dbReference type="InterPro" id="IPR043129">
    <property type="entry name" value="ATPase_NBD"/>
</dbReference>
<dbReference type="PANTHER" id="PTHR18964:SF149">
    <property type="entry name" value="BIFUNCTIONAL UDP-N-ACETYLGLUCOSAMINE 2-EPIMERASE_N-ACETYLMANNOSAMINE KINASE"/>
    <property type="match status" value="1"/>
</dbReference>
<dbReference type="PANTHER" id="PTHR18964">
    <property type="entry name" value="ROK (REPRESSOR, ORF, KINASE) FAMILY"/>
    <property type="match status" value="1"/>
</dbReference>
<dbReference type="Proteomes" id="UP000304148">
    <property type="component" value="Chromosome"/>
</dbReference>
<organism evidence="2 3">
    <name type="scientific">Paenibacillus alvei</name>
    <name type="common">Bacillus alvei</name>
    <dbReference type="NCBI Taxonomy" id="44250"/>
    <lineage>
        <taxon>Bacteria</taxon>
        <taxon>Bacillati</taxon>
        <taxon>Bacillota</taxon>
        <taxon>Bacilli</taxon>
        <taxon>Bacillales</taxon>
        <taxon>Paenibacillaceae</taxon>
        <taxon>Paenibacillus</taxon>
    </lineage>
</organism>
<evidence type="ECO:0000313" key="3">
    <source>
        <dbReference type="Proteomes" id="UP000304148"/>
    </source>
</evidence>
<dbReference type="EMBL" id="LS992241">
    <property type="protein sequence ID" value="SYX85775.1"/>
    <property type="molecule type" value="Genomic_DNA"/>
</dbReference>
<sequence length="356" mass="38035">MTDAVNSHESVVIAIDIGGTNIKSGIVDNQGNVLHSRTIPTEAMLGRDELLNKLKQLIHYYQNEAELNDWAVNGIGVGSAGYIHHDGHVAYATDNLPGWSGTPVQALLHEATGVPVRVINDVHAIALGESWKGAGREMEQFVCVALGTGIGGAIIEEGALYGGADGHAGGFGHFIVQMDGEFCTCGLRGCWEQYASVNALKRMMREKITSVEGSSSAAAILPQCEEKPEAWFAAARSGNPAANEVITQYIRNIAVGLVTLQHVLNCRRFVLGGAVLGQGAWLLEAIKEEMSRMCMPAYWGDGVELHAAEMGEHAGVVGAANCIWTELHSTQPSDHFSVSTSNLYNKPIVISGDSRM</sequence>
<evidence type="ECO:0000313" key="2">
    <source>
        <dbReference type="EMBL" id="SYX85775.1"/>
    </source>
</evidence>
<dbReference type="InterPro" id="IPR000600">
    <property type="entry name" value="ROK"/>
</dbReference>
<protein>
    <recommendedName>
        <fullName evidence="4">Glucokinase</fullName>
    </recommendedName>
</protein>
<dbReference type="RefSeq" id="WP_138187664.1">
    <property type="nucleotide sequence ID" value="NZ_LS992241.1"/>
</dbReference>